<evidence type="ECO:0000256" key="4">
    <source>
        <dbReference type="ARBA" id="ARBA00022448"/>
    </source>
</evidence>
<evidence type="ECO:0000256" key="5">
    <source>
        <dbReference type="ARBA" id="ARBA00022475"/>
    </source>
</evidence>
<dbReference type="InterPro" id="IPR038221">
    <property type="entry name" value="YidC_periplasmic_sf"/>
</dbReference>
<dbReference type="InterPro" id="IPR019998">
    <property type="entry name" value="Membr_insert_YidC"/>
</dbReference>
<evidence type="ECO:0000256" key="13">
    <source>
        <dbReference type="HAMAP-Rule" id="MF_01810"/>
    </source>
</evidence>
<dbReference type="InterPro" id="IPR001708">
    <property type="entry name" value="YidC/ALB3/OXA1/COX18"/>
</dbReference>
<dbReference type="PANTHER" id="PTHR12428">
    <property type="entry name" value="OXA1"/>
    <property type="match status" value="1"/>
</dbReference>
<evidence type="ECO:0000256" key="14">
    <source>
        <dbReference type="SAM" id="MobiDB-lite"/>
    </source>
</evidence>
<feature type="compositionally biased region" description="Low complexity" evidence="14">
    <location>
        <begin position="40"/>
        <end position="54"/>
    </location>
</feature>
<evidence type="ECO:0000256" key="1">
    <source>
        <dbReference type="ARBA" id="ARBA00004429"/>
    </source>
</evidence>
<evidence type="ECO:0000256" key="8">
    <source>
        <dbReference type="ARBA" id="ARBA00022989"/>
    </source>
</evidence>
<dbReference type="EMBL" id="JAPWGY010000004">
    <property type="protein sequence ID" value="MCZ4281601.1"/>
    <property type="molecule type" value="Genomic_DNA"/>
</dbReference>
<evidence type="ECO:0000256" key="12">
    <source>
        <dbReference type="ARBA" id="ARBA00033342"/>
    </source>
</evidence>
<comment type="similarity">
    <text evidence="2 13">Belongs to the OXA1/ALB3/YidC family. Type 1 subfamily.</text>
</comment>
<dbReference type="NCBIfam" id="NF002353">
    <property type="entry name" value="PRK01318.1-4"/>
    <property type="match status" value="1"/>
</dbReference>
<accession>A0ABT4LKI7</accession>
<proteinExistence type="inferred from homology"/>
<evidence type="ECO:0000256" key="6">
    <source>
        <dbReference type="ARBA" id="ARBA00022692"/>
    </source>
</evidence>
<organism evidence="17 18">
    <name type="scientific">Kiloniella laminariae</name>
    <dbReference type="NCBI Taxonomy" id="454162"/>
    <lineage>
        <taxon>Bacteria</taxon>
        <taxon>Pseudomonadati</taxon>
        <taxon>Pseudomonadota</taxon>
        <taxon>Alphaproteobacteria</taxon>
        <taxon>Rhodospirillales</taxon>
        <taxon>Kiloniellaceae</taxon>
        <taxon>Kiloniella</taxon>
    </lineage>
</organism>
<evidence type="ECO:0000256" key="10">
    <source>
        <dbReference type="ARBA" id="ARBA00023186"/>
    </source>
</evidence>
<protein>
    <recommendedName>
        <fullName evidence="3 13">Membrane protein insertase YidC</fullName>
    </recommendedName>
    <alternativeName>
        <fullName evidence="12 13">Foldase YidC</fullName>
    </alternativeName>
    <alternativeName>
        <fullName evidence="11 13">Membrane integrase YidC</fullName>
    </alternativeName>
    <alternativeName>
        <fullName evidence="13">Membrane protein YidC</fullName>
    </alternativeName>
</protein>
<comment type="caution">
    <text evidence="17">The sequence shown here is derived from an EMBL/GenBank/DDBJ whole genome shotgun (WGS) entry which is preliminary data.</text>
</comment>
<keyword evidence="10 13" id="KW-0143">Chaperone</keyword>
<sequence length="596" mass="66340">MQNEDQRNILLAVVLSAVILFGWTFAQEYFFPPTPEQIAARQAAQQQQSQTQAASTGETSIPELPGSPDALPSLSAGLPREQVLATQERVVIDTPTLRGSVSLTGGRIDDLTLKNYQESIDDGSPNVTLLSPAGTAKPYYADFGWISSDRALPVPGNNTVWQASSNRLTPETPVTLTWNNGQGLTFERTLRIDKGYMINISQRVSNATNRAVDLAPYSLISRTGTPETLGYYILHEGPIGVLGGKLQEVDYSDLQEDKRVDGSTTGGWLGITDKYWLTALIPDQQQAVTTRFLYNGKNGVDRYQTDFFYAVQSVTPGQNIEFNSNFFAGAKEVPLIDKYDTELGIQDLDLAVDFGWFYYITKPFFYALHWLTGIVGNVGLSIMALTVVIKLILFPLANKSYVSMAKMRKLQPKLVALRERFGEDKQKLNQEMMTLYKQEKVNPMAGCLPIVVQIPIFFSLYKVLFVTLEMHQAPFYGWVHDLSVPDPTSLVNFFGLLPWGVPEAGSIIAFLNIGIWPVLMGITMFLQQRLNPQPTDPVQAKVFLFMPLFFTFLLGSFPAGLVIYWTWNNLLSIIQQAVIMKKAGVPLGRTPEPSKS</sequence>
<dbReference type="NCBIfam" id="TIGR03593">
    <property type="entry name" value="yidC_nterm"/>
    <property type="match status" value="1"/>
</dbReference>
<dbReference type="PANTHER" id="PTHR12428:SF65">
    <property type="entry name" value="CYTOCHROME C OXIDASE ASSEMBLY PROTEIN COX18, MITOCHONDRIAL"/>
    <property type="match status" value="1"/>
</dbReference>
<gene>
    <name evidence="13 17" type="primary">yidC</name>
    <name evidence="17" type="ORF">O4H49_12490</name>
</gene>
<comment type="subunit">
    <text evidence="13">Interacts with the Sec translocase complex via SecD. Specifically interacts with transmembrane segments of nascent integral membrane proteins during membrane integration.</text>
</comment>
<feature type="transmembrane region" description="Helical" evidence="13">
    <location>
        <begin position="542"/>
        <end position="567"/>
    </location>
</feature>
<keyword evidence="9 13" id="KW-0472">Membrane</keyword>
<feature type="domain" description="Membrane insertase YidC/Oxa/ALB C-terminal" evidence="15">
    <location>
        <begin position="379"/>
        <end position="581"/>
    </location>
</feature>
<feature type="domain" description="Membrane insertase YidC N-terminal" evidence="16">
    <location>
        <begin position="89"/>
        <end position="366"/>
    </location>
</feature>
<keyword evidence="7 13" id="KW-0653">Protein transport</keyword>
<name>A0ABT4LKI7_9PROT</name>
<dbReference type="InterPro" id="IPR047196">
    <property type="entry name" value="YidC_ALB_C"/>
</dbReference>
<comment type="function">
    <text evidence="13">Required for the insertion and/or proper folding and/or complex formation of integral membrane proteins into the membrane. Involved in integration of membrane proteins that insert both dependently and independently of the Sec translocase complex, as well as at least some lipoproteins. Aids folding of multispanning membrane proteins.</text>
</comment>
<keyword evidence="6 13" id="KW-0812">Transmembrane</keyword>
<feature type="transmembrane region" description="Helical" evidence="13">
    <location>
        <begin position="370"/>
        <end position="397"/>
    </location>
</feature>
<evidence type="ECO:0000313" key="17">
    <source>
        <dbReference type="EMBL" id="MCZ4281601.1"/>
    </source>
</evidence>
<feature type="transmembrane region" description="Helical" evidence="13">
    <location>
        <begin position="441"/>
        <end position="461"/>
    </location>
</feature>
<dbReference type="RefSeq" id="WP_269423767.1">
    <property type="nucleotide sequence ID" value="NZ_JAPWGY010000004.1"/>
</dbReference>
<comment type="subcellular location">
    <subcellularLocation>
        <location evidence="1">Cell inner membrane</location>
        <topology evidence="1">Multi-pass membrane protein</topology>
    </subcellularLocation>
    <subcellularLocation>
        <location evidence="13">Cell membrane</location>
        <topology evidence="13">Multi-pass membrane protein</topology>
    </subcellularLocation>
</comment>
<evidence type="ECO:0000259" key="15">
    <source>
        <dbReference type="Pfam" id="PF02096"/>
    </source>
</evidence>
<feature type="transmembrane region" description="Helical" evidence="13">
    <location>
        <begin position="504"/>
        <end position="526"/>
    </location>
</feature>
<dbReference type="Proteomes" id="UP001069802">
    <property type="component" value="Unassembled WGS sequence"/>
</dbReference>
<dbReference type="InterPro" id="IPR028053">
    <property type="entry name" value="Membr_insert_YidC_N"/>
</dbReference>
<dbReference type="CDD" id="cd19961">
    <property type="entry name" value="EcYidC-like_peri"/>
    <property type="match status" value="1"/>
</dbReference>
<dbReference type="PRINTS" id="PR01900">
    <property type="entry name" value="YIDCPROTEIN"/>
</dbReference>
<evidence type="ECO:0000313" key="18">
    <source>
        <dbReference type="Proteomes" id="UP001069802"/>
    </source>
</evidence>
<evidence type="ECO:0000256" key="9">
    <source>
        <dbReference type="ARBA" id="ARBA00023136"/>
    </source>
</evidence>
<evidence type="ECO:0000256" key="7">
    <source>
        <dbReference type="ARBA" id="ARBA00022927"/>
    </source>
</evidence>
<keyword evidence="5 13" id="KW-1003">Cell membrane</keyword>
<dbReference type="PRINTS" id="PR00701">
    <property type="entry name" value="60KDINNERMP"/>
</dbReference>
<dbReference type="Pfam" id="PF02096">
    <property type="entry name" value="60KD_IMP"/>
    <property type="match status" value="1"/>
</dbReference>
<dbReference type="Pfam" id="PF14849">
    <property type="entry name" value="YidC_periplas"/>
    <property type="match status" value="1"/>
</dbReference>
<keyword evidence="8 13" id="KW-1133">Transmembrane helix</keyword>
<dbReference type="CDD" id="cd20070">
    <property type="entry name" value="5TM_YidC_Alb3"/>
    <property type="match status" value="1"/>
</dbReference>
<evidence type="ECO:0000256" key="2">
    <source>
        <dbReference type="ARBA" id="ARBA00010527"/>
    </source>
</evidence>
<keyword evidence="4 13" id="KW-0813">Transport</keyword>
<dbReference type="InterPro" id="IPR028055">
    <property type="entry name" value="YidC/Oxa/ALB_C"/>
</dbReference>
<dbReference type="NCBIfam" id="TIGR03592">
    <property type="entry name" value="yidC_oxa1_cterm"/>
    <property type="match status" value="1"/>
</dbReference>
<dbReference type="HAMAP" id="MF_01810">
    <property type="entry name" value="YidC_type1"/>
    <property type="match status" value="1"/>
</dbReference>
<feature type="region of interest" description="Disordered" evidence="14">
    <location>
        <begin position="40"/>
        <end position="75"/>
    </location>
</feature>
<evidence type="ECO:0000256" key="3">
    <source>
        <dbReference type="ARBA" id="ARBA00015325"/>
    </source>
</evidence>
<evidence type="ECO:0000256" key="11">
    <source>
        <dbReference type="ARBA" id="ARBA00033245"/>
    </source>
</evidence>
<evidence type="ECO:0000259" key="16">
    <source>
        <dbReference type="Pfam" id="PF14849"/>
    </source>
</evidence>
<reference evidence="17" key="1">
    <citation type="submission" date="2022-12" db="EMBL/GenBank/DDBJ databases">
        <title>Bacterial isolates from different developmental stages of Nematostella vectensis.</title>
        <authorList>
            <person name="Fraune S."/>
        </authorList>
    </citation>
    <scope>NUCLEOTIDE SEQUENCE</scope>
    <source>
        <strain evidence="17">G21630-S1</strain>
    </source>
</reference>
<dbReference type="Gene3D" id="2.70.98.90">
    <property type="match status" value="1"/>
</dbReference>
<keyword evidence="18" id="KW-1185">Reference proteome</keyword>